<dbReference type="Gene3D" id="3.30.559.10">
    <property type="entry name" value="Chloramphenicol acetyltransferase-like domain"/>
    <property type="match status" value="1"/>
</dbReference>
<feature type="coiled-coil region" evidence="1">
    <location>
        <begin position="470"/>
        <end position="503"/>
    </location>
</feature>
<dbReference type="AlphaFoldDB" id="A0A1U7HBB5"/>
<evidence type="ECO:0000313" key="3">
    <source>
        <dbReference type="EMBL" id="OKH20887.1"/>
    </source>
</evidence>
<gene>
    <name evidence="3" type="ORF">NIES593_17315</name>
</gene>
<feature type="domain" description="Condensation" evidence="2">
    <location>
        <begin position="37"/>
        <end position="480"/>
    </location>
</feature>
<dbReference type="EMBL" id="MRCB01000025">
    <property type="protein sequence ID" value="OKH20887.1"/>
    <property type="molecule type" value="Genomic_DNA"/>
</dbReference>
<keyword evidence="4" id="KW-1185">Reference proteome</keyword>
<evidence type="ECO:0000259" key="2">
    <source>
        <dbReference type="Pfam" id="PF00668"/>
    </source>
</evidence>
<dbReference type="PANTHER" id="PTHR45398:SF1">
    <property type="entry name" value="ENZYME, PUTATIVE (JCVI)-RELATED"/>
    <property type="match status" value="1"/>
</dbReference>
<dbReference type="STRING" id="1921803.NIES593_17315"/>
<dbReference type="RefSeq" id="WP_073600778.1">
    <property type="nucleotide sequence ID" value="NZ_MRCB01000025.1"/>
</dbReference>
<dbReference type="PANTHER" id="PTHR45398">
    <property type="match status" value="1"/>
</dbReference>
<sequence>MSDISTRIAALSPEKRKLLLQRLNPKKEIKSQSRESGVFPLSFAQQRLWFLDQLQPGNTAFNIFQPVRLMGKLDVAALEQSFKEVVKRHEILQTNFALVEGQPSQIIHSSDTFNVLIIDLQQLTPNRREIEAIALAQKESQYSFNLAKGSLIRVTLLKLSETEHLLLLTLHHIIADGWSIGVLIREIKALYEAFSLGNPSPLPDLPIQYADFAVWQRNWLQGEQLETQLAYWKQQLNDISILELPRDRDRPKVQTYCGARESLFIDESLTHKLKNLNKTKGITLFMILLAAFQTLLHWYAKQDNIVVGTDIANRNQPEVLGLIGFFVNQLVLRTNFVGNPTFAELLLRVREMALDAYTHQDIPFDTLVDALKSKRELNRSPFFQVKFILENTPTSSLELKGLTATHLNINKKTTQLDLLLELAETEKGIDGALEYNTDLFDATTIRAIAKQYKTLLSEIAINPQIALNELLELLTENDKQNRLIQQQKRKEIFQQKLTQVKRKLINATTATQEAE</sequence>
<evidence type="ECO:0000256" key="1">
    <source>
        <dbReference type="SAM" id="Coils"/>
    </source>
</evidence>
<dbReference type="Proteomes" id="UP000186868">
    <property type="component" value="Unassembled WGS sequence"/>
</dbReference>
<name>A0A1U7HBB5_9CYAN</name>
<dbReference type="FunFam" id="3.30.559.10:FF:000012">
    <property type="entry name" value="Non-ribosomal peptide synthetase"/>
    <property type="match status" value="1"/>
</dbReference>
<dbReference type="SUPFAM" id="SSF52777">
    <property type="entry name" value="CoA-dependent acyltransferases"/>
    <property type="match status" value="2"/>
</dbReference>
<dbReference type="OrthoDB" id="9757559at2"/>
<organism evidence="3 4">
    <name type="scientific">Hydrococcus rivularis NIES-593</name>
    <dbReference type="NCBI Taxonomy" id="1921803"/>
    <lineage>
        <taxon>Bacteria</taxon>
        <taxon>Bacillati</taxon>
        <taxon>Cyanobacteriota</taxon>
        <taxon>Cyanophyceae</taxon>
        <taxon>Pleurocapsales</taxon>
        <taxon>Hydrococcaceae</taxon>
        <taxon>Hydrococcus</taxon>
    </lineage>
</organism>
<proteinExistence type="predicted"/>
<keyword evidence="1" id="KW-0175">Coiled coil</keyword>
<dbReference type="InterPro" id="IPR023213">
    <property type="entry name" value="CAT-like_dom_sf"/>
</dbReference>
<accession>A0A1U7HBB5</accession>
<dbReference type="CDD" id="cd19531">
    <property type="entry name" value="LCL_NRPS-like"/>
    <property type="match status" value="1"/>
</dbReference>
<comment type="caution">
    <text evidence="3">The sequence shown here is derived from an EMBL/GenBank/DDBJ whole genome shotgun (WGS) entry which is preliminary data.</text>
</comment>
<protein>
    <submittedName>
        <fullName evidence="3">Condensation protein</fullName>
    </submittedName>
</protein>
<dbReference type="Gene3D" id="3.30.559.30">
    <property type="entry name" value="Nonribosomal peptide synthetase, condensation domain"/>
    <property type="match status" value="1"/>
</dbReference>
<dbReference type="GO" id="GO:0003824">
    <property type="term" value="F:catalytic activity"/>
    <property type="evidence" value="ECO:0007669"/>
    <property type="project" value="InterPro"/>
</dbReference>
<dbReference type="InterPro" id="IPR001242">
    <property type="entry name" value="Condensation_dom"/>
</dbReference>
<evidence type="ECO:0000313" key="4">
    <source>
        <dbReference type="Proteomes" id="UP000186868"/>
    </source>
</evidence>
<reference evidence="3 4" key="1">
    <citation type="submission" date="2016-11" db="EMBL/GenBank/DDBJ databases">
        <title>Draft Genome Sequences of Nine Cyanobacterial Strains from Diverse Habitats.</title>
        <authorList>
            <person name="Zhu T."/>
            <person name="Hou S."/>
            <person name="Lu X."/>
            <person name="Hess W.R."/>
        </authorList>
    </citation>
    <scope>NUCLEOTIDE SEQUENCE [LARGE SCALE GENOMIC DNA]</scope>
    <source>
        <strain evidence="3 4">NIES-593</strain>
    </source>
</reference>
<dbReference type="Pfam" id="PF00668">
    <property type="entry name" value="Condensation"/>
    <property type="match status" value="1"/>
</dbReference>
<dbReference type="GO" id="GO:0008610">
    <property type="term" value="P:lipid biosynthetic process"/>
    <property type="evidence" value="ECO:0007669"/>
    <property type="project" value="UniProtKB-ARBA"/>
</dbReference>